<dbReference type="Proteomes" id="UP001213000">
    <property type="component" value="Unassembled WGS sequence"/>
</dbReference>
<protein>
    <submittedName>
        <fullName evidence="1">Uncharacterized protein</fullName>
    </submittedName>
</protein>
<sequence length="324" mass="35395">MVFLLVQALSEAGLQTLSGGIISNDERAEEDSEQATKGMEEVSKAVASATEKLVSALNQSAILTRENSQVVNELIQAALEGSNLHREIGQGFSDSQKHFHEYDDPHHANPLRPKSLTWLGRDGLDSKPIYSASKLICRRFVLQFSLVQQSTRQDGLTAFGTALGKPAHGTSPPPYHNEPFSIVAEDEDDQEVLNYLRAAANIISTQIQGIAGKHSSAEATDEVSTLPSAHKYRQSSSIVRITLATAEGAQTQGDAGDVPCFLWGIKATKRHEVQRTSAYSRETVNDVVLRTINRPPNWTTFITRTVQSQEPGGLVVFSFDQLPD</sequence>
<name>A0AAD5VVB1_9AGAR</name>
<reference evidence="1" key="1">
    <citation type="submission" date="2022-07" db="EMBL/GenBank/DDBJ databases">
        <title>Genome Sequence of Leucocoprinus birnbaumii.</title>
        <authorList>
            <person name="Buettner E."/>
        </authorList>
    </citation>
    <scope>NUCLEOTIDE SEQUENCE</scope>
    <source>
        <strain evidence="1">VT141</strain>
    </source>
</reference>
<dbReference type="EMBL" id="JANIEX010000229">
    <property type="protein sequence ID" value="KAJ3570591.1"/>
    <property type="molecule type" value="Genomic_DNA"/>
</dbReference>
<dbReference type="AlphaFoldDB" id="A0AAD5VVB1"/>
<gene>
    <name evidence="1" type="ORF">NP233_g4301</name>
</gene>
<organism evidence="1 2">
    <name type="scientific">Leucocoprinus birnbaumii</name>
    <dbReference type="NCBI Taxonomy" id="56174"/>
    <lineage>
        <taxon>Eukaryota</taxon>
        <taxon>Fungi</taxon>
        <taxon>Dikarya</taxon>
        <taxon>Basidiomycota</taxon>
        <taxon>Agaricomycotina</taxon>
        <taxon>Agaricomycetes</taxon>
        <taxon>Agaricomycetidae</taxon>
        <taxon>Agaricales</taxon>
        <taxon>Agaricineae</taxon>
        <taxon>Agaricaceae</taxon>
        <taxon>Leucocoprinus</taxon>
    </lineage>
</organism>
<evidence type="ECO:0000313" key="1">
    <source>
        <dbReference type="EMBL" id="KAJ3570591.1"/>
    </source>
</evidence>
<keyword evidence="2" id="KW-1185">Reference proteome</keyword>
<proteinExistence type="predicted"/>
<comment type="caution">
    <text evidence="1">The sequence shown here is derived from an EMBL/GenBank/DDBJ whole genome shotgun (WGS) entry which is preliminary data.</text>
</comment>
<evidence type="ECO:0000313" key="2">
    <source>
        <dbReference type="Proteomes" id="UP001213000"/>
    </source>
</evidence>
<accession>A0AAD5VVB1</accession>